<feature type="domain" description="DUF4055" evidence="1">
    <location>
        <begin position="250"/>
        <end position="385"/>
    </location>
</feature>
<dbReference type="RefSeq" id="WP_150548794.1">
    <property type="nucleotide sequence ID" value="NZ_LR215729.2"/>
</dbReference>
<dbReference type="GO" id="GO:0003677">
    <property type="term" value="F:DNA binding"/>
    <property type="evidence" value="ECO:0007669"/>
    <property type="project" value="UniProtKB-KW"/>
</dbReference>
<accession>A0A653E684</accession>
<gene>
    <name evidence="2" type="ORF">PMYSY11_3186</name>
</gene>
<dbReference type="AlphaFoldDB" id="A0A653E684"/>
<proteinExistence type="predicted"/>
<dbReference type="EMBL" id="LR215729">
    <property type="protein sequence ID" value="VEV98230.1"/>
    <property type="molecule type" value="Genomic_DNA"/>
</dbReference>
<protein>
    <submittedName>
        <fullName evidence="2">DNA-binding protein</fullName>
    </submittedName>
</protein>
<sequence length="460" mass="51433">MANDPSTVSAAVSAMREDWAIVDALMGGTKAMRAASTKFLPKWPKEEQDAYEARLSLSTLLPAYSETISNMTGRVFAEPITLGDDVPKEIAAFSENIDRQGNNLQVWAQELFRTGLDKGLCHVFVDYPKTKDVKTRADEIALGARPYAVIIRPGQVLGWKSDSRNGEQMLSQFRYMESVEEQDPDNEFALKSIDQIRVLEVGKWTTYRKTESTDKKVVWAVHEEGTTSLKHIPLATYYTKRTGFMTATPPLLELGHLNIKHWQSQSDQDNILHVARVPMLMVSGIDDDEWELKIGTSAATKLPVGGDMKWVEHTGKAIDAGRVSLQDLVDDMRIAGAKLLYKEKQATKTATQAEEESAQEMSPLETMAGQLEDCIDQVFQYFAEYLKLESGGSVKVEGNFEVDYDQQTTLPFLLNMNAAGKLSDESLFSEIKRRGVLADELDWEEEKERIEGQGPALGTF</sequence>
<evidence type="ECO:0000259" key="1">
    <source>
        <dbReference type="Pfam" id="PF13264"/>
    </source>
</evidence>
<dbReference type="Pfam" id="PF13264">
    <property type="entry name" value="DUF4055"/>
    <property type="match status" value="1"/>
</dbReference>
<reference evidence="2" key="1">
    <citation type="submission" date="2019-02" db="EMBL/GenBank/DDBJ databases">
        <authorList>
            <consortium name="Genoscope - CEA"/>
            <person name="William W."/>
        </authorList>
    </citation>
    <scope>NUCLEOTIDE SEQUENCE [LARGE SCALE GENOMIC DNA]</scope>
    <source>
        <strain evidence="2">YSy11</strain>
    </source>
</reference>
<keyword evidence="2" id="KW-0238">DNA-binding</keyword>
<evidence type="ECO:0000313" key="2">
    <source>
        <dbReference type="EMBL" id="VEV98230.1"/>
    </source>
</evidence>
<dbReference type="InterPro" id="IPR025129">
    <property type="entry name" value="DUF4055"/>
</dbReference>
<organism evidence="2">
    <name type="scientific">Pseudomonas marincola</name>
    <dbReference type="NCBI Taxonomy" id="437900"/>
    <lineage>
        <taxon>Bacteria</taxon>
        <taxon>Pseudomonadati</taxon>
        <taxon>Pseudomonadota</taxon>
        <taxon>Gammaproteobacteria</taxon>
        <taxon>Pseudomonadales</taxon>
        <taxon>Pseudomonadaceae</taxon>
        <taxon>Pseudomonas</taxon>
    </lineage>
</organism>
<name>A0A653E684_9PSED</name>